<dbReference type="InterPro" id="IPR010982">
    <property type="entry name" value="Lambda_DNA-bd_dom_sf"/>
</dbReference>
<evidence type="ECO:0000259" key="2">
    <source>
        <dbReference type="PROSITE" id="PS50943"/>
    </source>
</evidence>
<evidence type="ECO:0000313" key="4">
    <source>
        <dbReference type="Proteomes" id="UP000216052"/>
    </source>
</evidence>
<organism evidence="3 4">
    <name type="scientific">Sporomusa acidovorans (strain ATCC 49682 / DSM 3132 / Mol)</name>
    <dbReference type="NCBI Taxonomy" id="1123286"/>
    <lineage>
        <taxon>Bacteria</taxon>
        <taxon>Bacillati</taxon>
        <taxon>Bacillota</taxon>
        <taxon>Negativicutes</taxon>
        <taxon>Selenomonadales</taxon>
        <taxon>Sporomusaceae</taxon>
        <taxon>Sporomusa</taxon>
    </lineage>
</organism>
<protein>
    <recommendedName>
        <fullName evidence="2">HTH cro/C1-type domain-containing protein</fullName>
    </recommendedName>
</protein>
<dbReference type="InterPro" id="IPR050807">
    <property type="entry name" value="TransReg_Diox_bact_type"/>
</dbReference>
<proteinExistence type="predicted"/>
<dbReference type="Proteomes" id="UP000216052">
    <property type="component" value="Chromosome"/>
</dbReference>
<dbReference type="Gene3D" id="1.10.260.40">
    <property type="entry name" value="lambda repressor-like DNA-binding domains"/>
    <property type="match status" value="1"/>
</dbReference>
<reference evidence="3" key="1">
    <citation type="submission" date="2024-05" db="EMBL/GenBank/DDBJ databases">
        <title>Isolation and characterization of Sporomusa carbonis sp. nov., a carboxydotrophic hydrogenogen in the genus of Sporomusa isolated from a charcoal burning pile.</title>
        <authorList>
            <person name="Boeer T."/>
            <person name="Rosenbaum F."/>
            <person name="Eysell L."/>
            <person name="Mueller V."/>
            <person name="Daniel R."/>
            <person name="Poehlein A."/>
        </authorList>
    </citation>
    <scope>NUCLEOTIDE SEQUENCE [LARGE SCALE GENOMIC DNA]</scope>
    <source>
        <strain evidence="3">DSM 3132</strain>
    </source>
</reference>
<name>A0ABZ3J0A8_SPOA4</name>
<dbReference type="PANTHER" id="PTHR46797:SF1">
    <property type="entry name" value="METHYLPHOSPHONATE SYNTHASE"/>
    <property type="match status" value="1"/>
</dbReference>
<dbReference type="PANTHER" id="PTHR46797">
    <property type="entry name" value="HTH-TYPE TRANSCRIPTIONAL REGULATOR"/>
    <property type="match status" value="1"/>
</dbReference>
<accession>A0ABZ3J0A8</accession>
<sequence>MYNIDYKELGKRIRAERRKQDLTQEKLAEMANISDSFMGHIERGGRTLSIETLAKLANALNLSIEYIVCGEFNYQPDMLPAEILDALNRMSSNQRKVFLNMMKTLAAHQDMWPV</sequence>
<dbReference type="RefSeq" id="WP_169716900.1">
    <property type="nucleotide sequence ID" value="NZ_CP155571.1"/>
</dbReference>
<gene>
    <name evidence="3" type="ORF">SPACI_014420</name>
</gene>
<dbReference type="SUPFAM" id="SSF47413">
    <property type="entry name" value="lambda repressor-like DNA-binding domains"/>
    <property type="match status" value="1"/>
</dbReference>
<dbReference type="Pfam" id="PF01381">
    <property type="entry name" value="HTH_3"/>
    <property type="match status" value="1"/>
</dbReference>
<dbReference type="InterPro" id="IPR001387">
    <property type="entry name" value="Cro/C1-type_HTH"/>
</dbReference>
<keyword evidence="1" id="KW-0238">DNA-binding</keyword>
<keyword evidence="4" id="KW-1185">Reference proteome</keyword>
<evidence type="ECO:0000256" key="1">
    <source>
        <dbReference type="ARBA" id="ARBA00023125"/>
    </source>
</evidence>
<evidence type="ECO:0000313" key="3">
    <source>
        <dbReference type="EMBL" id="XFO71427.1"/>
    </source>
</evidence>
<dbReference type="EMBL" id="CP155571">
    <property type="protein sequence ID" value="XFO71427.1"/>
    <property type="molecule type" value="Genomic_DNA"/>
</dbReference>
<feature type="domain" description="HTH cro/C1-type" evidence="2">
    <location>
        <begin position="13"/>
        <end position="67"/>
    </location>
</feature>
<dbReference type="SMART" id="SM00530">
    <property type="entry name" value="HTH_XRE"/>
    <property type="match status" value="1"/>
</dbReference>
<dbReference type="PROSITE" id="PS50943">
    <property type="entry name" value="HTH_CROC1"/>
    <property type="match status" value="1"/>
</dbReference>
<dbReference type="CDD" id="cd00093">
    <property type="entry name" value="HTH_XRE"/>
    <property type="match status" value="1"/>
</dbReference>